<evidence type="ECO:0000259" key="7">
    <source>
        <dbReference type="PROSITE" id="PS50850"/>
    </source>
</evidence>
<keyword evidence="3 6" id="KW-0812">Transmembrane</keyword>
<evidence type="ECO:0000256" key="4">
    <source>
        <dbReference type="ARBA" id="ARBA00022989"/>
    </source>
</evidence>
<feature type="transmembrane region" description="Helical" evidence="6">
    <location>
        <begin position="98"/>
        <end position="115"/>
    </location>
</feature>
<feature type="transmembrane region" description="Helical" evidence="6">
    <location>
        <begin position="32"/>
        <end position="56"/>
    </location>
</feature>
<dbReference type="PROSITE" id="PS00217">
    <property type="entry name" value="SUGAR_TRANSPORT_2"/>
    <property type="match status" value="1"/>
</dbReference>
<dbReference type="InterPro" id="IPR005829">
    <property type="entry name" value="Sugar_transporter_CS"/>
</dbReference>
<evidence type="ECO:0000313" key="8">
    <source>
        <dbReference type="EMBL" id="GGC93343.1"/>
    </source>
</evidence>
<dbReference type="RefSeq" id="WP_229659937.1">
    <property type="nucleotide sequence ID" value="NZ_BMJI01000012.1"/>
</dbReference>
<dbReference type="InterPro" id="IPR020846">
    <property type="entry name" value="MFS_dom"/>
</dbReference>
<protein>
    <submittedName>
        <fullName evidence="8">MFS transporter</fullName>
    </submittedName>
</protein>
<gene>
    <name evidence="8" type="ORF">GCM10011512_20470</name>
</gene>
<feature type="transmembrane region" description="Helical" evidence="6">
    <location>
        <begin position="306"/>
        <end position="328"/>
    </location>
</feature>
<feature type="transmembrane region" description="Helical" evidence="6">
    <location>
        <begin position="397"/>
        <end position="421"/>
    </location>
</feature>
<dbReference type="InterPro" id="IPR011701">
    <property type="entry name" value="MFS"/>
</dbReference>
<dbReference type="Pfam" id="PF07690">
    <property type="entry name" value="MFS_1"/>
    <property type="match status" value="1"/>
</dbReference>
<dbReference type="InterPro" id="IPR036259">
    <property type="entry name" value="MFS_trans_sf"/>
</dbReference>
<dbReference type="PROSITE" id="PS50850">
    <property type="entry name" value="MFS"/>
    <property type="match status" value="1"/>
</dbReference>
<evidence type="ECO:0000313" key="9">
    <source>
        <dbReference type="Proteomes" id="UP000597761"/>
    </source>
</evidence>
<feature type="transmembrane region" description="Helical" evidence="6">
    <location>
        <begin position="266"/>
        <end position="286"/>
    </location>
</feature>
<comment type="caution">
    <text evidence="8">The sequence shown here is derived from an EMBL/GenBank/DDBJ whole genome shotgun (WGS) entry which is preliminary data.</text>
</comment>
<dbReference type="PANTHER" id="PTHR23511:SF34">
    <property type="entry name" value="SYNAPTIC VESICLE GLYCOPROTEIN 2"/>
    <property type="match status" value="1"/>
</dbReference>
<feature type="transmembrane region" description="Helical" evidence="6">
    <location>
        <begin position="188"/>
        <end position="206"/>
    </location>
</feature>
<sequence>MTSSLHTQNAPLPAGDAVVQDLPWRWGVQGKIFLIGGLGFMFDAWDVTLNGFLIPLLSTEWHLTAGQAAWVGTANLIGMAVGAFAWGGIADAVGRKRAFTLTLLIFSVFTLLGALSPDLLWFCVFRFVAGFGLGGCIPVDYALVGEFTPRRQRGRVLTAMDGWWPIGATLCGVVSAALVAAFADWRPLMLVMIIPALLVFWVRTGVPESPLFLVGKGRRDEAKRVIDDLIARTGATVGPWRLPDPEEAPKLAIGSLTKQVGLLWRFDWKITLTAWSLFVTILLVYYGALTWMPSILVKAGYPESSAFLRTAGMTAIGLVGALVAAALVERLGRKWLLAVAGPLSAVSLVVFALFLDAEAPLAANATLLFFGFVVQVAIPVLYTYVSELYPTQLRGSGFGWASTASRVGAGLVPLIFGSLLWPVLGLPLTFAVTGALVVVAVVIMAVWAPETRGRELATLEH</sequence>
<feature type="transmembrane region" description="Helical" evidence="6">
    <location>
        <begin position="361"/>
        <end position="385"/>
    </location>
</feature>
<evidence type="ECO:0000256" key="1">
    <source>
        <dbReference type="ARBA" id="ARBA00004651"/>
    </source>
</evidence>
<feature type="transmembrane region" description="Helical" evidence="6">
    <location>
        <begin position="121"/>
        <end position="143"/>
    </location>
</feature>
<dbReference type="PROSITE" id="PS00216">
    <property type="entry name" value="SUGAR_TRANSPORT_1"/>
    <property type="match status" value="1"/>
</dbReference>
<dbReference type="EMBL" id="BMJI01000012">
    <property type="protein sequence ID" value="GGC93343.1"/>
    <property type="molecule type" value="Genomic_DNA"/>
</dbReference>
<dbReference type="SUPFAM" id="SSF103473">
    <property type="entry name" value="MFS general substrate transporter"/>
    <property type="match status" value="1"/>
</dbReference>
<accession>A0ABQ1PB53</accession>
<dbReference type="Proteomes" id="UP000597761">
    <property type="component" value="Unassembled WGS sequence"/>
</dbReference>
<reference evidence="9" key="1">
    <citation type="journal article" date="2019" name="Int. J. Syst. Evol. Microbiol.">
        <title>The Global Catalogue of Microorganisms (GCM) 10K type strain sequencing project: providing services to taxonomists for standard genome sequencing and annotation.</title>
        <authorList>
            <consortium name="The Broad Institute Genomics Platform"/>
            <consortium name="The Broad Institute Genome Sequencing Center for Infectious Disease"/>
            <person name="Wu L."/>
            <person name="Ma J."/>
        </authorList>
    </citation>
    <scope>NUCLEOTIDE SEQUENCE [LARGE SCALE GENOMIC DNA]</scope>
    <source>
        <strain evidence="9">CGMCC 1.15480</strain>
    </source>
</reference>
<dbReference type="CDD" id="cd17316">
    <property type="entry name" value="MFS_SV2_like"/>
    <property type="match status" value="1"/>
</dbReference>
<feature type="transmembrane region" description="Helical" evidence="6">
    <location>
        <begin position="163"/>
        <end position="182"/>
    </location>
</feature>
<evidence type="ECO:0000256" key="3">
    <source>
        <dbReference type="ARBA" id="ARBA00022692"/>
    </source>
</evidence>
<feature type="transmembrane region" description="Helical" evidence="6">
    <location>
        <begin position="335"/>
        <end position="355"/>
    </location>
</feature>
<proteinExistence type="predicted"/>
<feature type="transmembrane region" description="Helical" evidence="6">
    <location>
        <begin position="68"/>
        <end position="86"/>
    </location>
</feature>
<feature type="domain" description="Major facilitator superfamily (MFS) profile" evidence="7">
    <location>
        <begin position="32"/>
        <end position="452"/>
    </location>
</feature>
<evidence type="ECO:0000256" key="6">
    <source>
        <dbReference type="SAM" id="Phobius"/>
    </source>
</evidence>
<keyword evidence="4 6" id="KW-1133">Transmembrane helix</keyword>
<keyword evidence="5 6" id="KW-0472">Membrane</keyword>
<dbReference type="PANTHER" id="PTHR23511">
    <property type="entry name" value="SYNAPTIC VESICLE GLYCOPROTEIN 2"/>
    <property type="match status" value="1"/>
</dbReference>
<evidence type="ECO:0000256" key="5">
    <source>
        <dbReference type="ARBA" id="ARBA00023136"/>
    </source>
</evidence>
<name>A0ABQ1PB53_9MICC</name>
<organism evidence="8 9">
    <name type="scientific">Tersicoccus solisilvae</name>
    <dbReference type="NCBI Taxonomy" id="1882339"/>
    <lineage>
        <taxon>Bacteria</taxon>
        <taxon>Bacillati</taxon>
        <taxon>Actinomycetota</taxon>
        <taxon>Actinomycetes</taxon>
        <taxon>Micrococcales</taxon>
        <taxon>Micrococcaceae</taxon>
        <taxon>Tersicoccus</taxon>
    </lineage>
</organism>
<keyword evidence="9" id="KW-1185">Reference proteome</keyword>
<feature type="transmembrane region" description="Helical" evidence="6">
    <location>
        <begin position="427"/>
        <end position="448"/>
    </location>
</feature>
<comment type="subcellular location">
    <subcellularLocation>
        <location evidence="1">Cell membrane</location>
        <topology evidence="1">Multi-pass membrane protein</topology>
    </subcellularLocation>
</comment>
<evidence type="ECO:0000256" key="2">
    <source>
        <dbReference type="ARBA" id="ARBA00022448"/>
    </source>
</evidence>
<dbReference type="Gene3D" id="1.20.1250.20">
    <property type="entry name" value="MFS general substrate transporter like domains"/>
    <property type="match status" value="1"/>
</dbReference>
<keyword evidence="2" id="KW-0813">Transport</keyword>